<keyword evidence="14" id="KW-1185">Reference proteome</keyword>
<comment type="similarity">
    <text evidence="3">In the N-terminal section; belongs to the NADH:flavin oxidoreductase/NADH oxidase family.</text>
</comment>
<dbReference type="GO" id="GO:0051536">
    <property type="term" value="F:iron-sulfur cluster binding"/>
    <property type="evidence" value="ECO:0007669"/>
    <property type="project" value="UniProtKB-KW"/>
</dbReference>
<evidence type="ECO:0000256" key="6">
    <source>
        <dbReference type="ARBA" id="ARBA00022723"/>
    </source>
</evidence>
<feature type="domain" description="NADH:flavin oxidoreductase/NADH oxidase N-terminal" evidence="11">
    <location>
        <begin position="5"/>
        <end position="337"/>
    </location>
</feature>
<feature type="domain" description="FAD/NAD(P)-binding" evidence="12">
    <location>
        <begin position="461"/>
        <end position="597"/>
    </location>
</feature>
<keyword evidence="4" id="KW-0285">Flavoprotein</keyword>
<evidence type="ECO:0000256" key="10">
    <source>
        <dbReference type="SAM" id="MobiDB-lite"/>
    </source>
</evidence>
<dbReference type="SUPFAM" id="SSF51905">
    <property type="entry name" value="FAD/NAD(P)-binding domain"/>
    <property type="match status" value="1"/>
</dbReference>
<feature type="region of interest" description="Disordered" evidence="10">
    <location>
        <begin position="641"/>
        <end position="661"/>
    </location>
</feature>
<dbReference type="Pfam" id="PF00724">
    <property type="entry name" value="Oxidored_FMN"/>
    <property type="match status" value="1"/>
</dbReference>
<evidence type="ECO:0000256" key="1">
    <source>
        <dbReference type="ARBA" id="ARBA00001917"/>
    </source>
</evidence>
<keyword evidence="8" id="KW-0408">Iron</keyword>
<evidence type="ECO:0000256" key="3">
    <source>
        <dbReference type="ARBA" id="ARBA00011048"/>
    </source>
</evidence>
<name>A0AAW6T1V4_9MICO</name>
<dbReference type="CDD" id="cd02803">
    <property type="entry name" value="OYE_like_FMN_family"/>
    <property type="match status" value="1"/>
</dbReference>
<dbReference type="GO" id="GO:0046872">
    <property type="term" value="F:metal ion binding"/>
    <property type="evidence" value="ECO:0007669"/>
    <property type="project" value="UniProtKB-KW"/>
</dbReference>
<keyword evidence="6" id="KW-0479">Metal-binding</keyword>
<evidence type="ECO:0000256" key="5">
    <source>
        <dbReference type="ARBA" id="ARBA00022643"/>
    </source>
</evidence>
<evidence type="ECO:0000313" key="13">
    <source>
        <dbReference type="EMBL" id="MDI2097394.1"/>
    </source>
</evidence>
<dbReference type="Gene3D" id="3.40.50.720">
    <property type="entry name" value="NAD(P)-binding Rossmann-like Domain"/>
    <property type="match status" value="1"/>
</dbReference>
<accession>A0AAW6T1V4</accession>
<evidence type="ECO:0000256" key="9">
    <source>
        <dbReference type="ARBA" id="ARBA00023014"/>
    </source>
</evidence>
<dbReference type="Pfam" id="PF12831">
    <property type="entry name" value="FAD_oxidored"/>
    <property type="match status" value="1"/>
</dbReference>
<dbReference type="EMBL" id="JASATX010000001">
    <property type="protein sequence ID" value="MDI2097394.1"/>
    <property type="molecule type" value="Genomic_DNA"/>
</dbReference>
<evidence type="ECO:0000256" key="2">
    <source>
        <dbReference type="ARBA" id="ARBA00001966"/>
    </source>
</evidence>
<evidence type="ECO:0000259" key="12">
    <source>
        <dbReference type="Pfam" id="PF07992"/>
    </source>
</evidence>
<feature type="compositionally biased region" description="Polar residues" evidence="10">
    <location>
        <begin position="641"/>
        <end position="655"/>
    </location>
</feature>
<dbReference type="InterPro" id="IPR036188">
    <property type="entry name" value="FAD/NAD-bd_sf"/>
</dbReference>
<dbReference type="GO" id="GO:0010181">
    <property type="term" value="F:FMN binding"/>
    <property type="evidence" value="ECO:0007669"/>
    <property type="project" value="InterPro"/>
</dbReference>
<evidence type="ECO:0000256" key="7">
    <source>
        <dbReference type="ARBA" id="ARBA00023002"/>
    </source>
</evidence>
<comment type="caution">
    <text evidence="13">The sequence shown here is derived from an EMBL/GenBank/DDBJ whole genome shotgun (WGS) entry which is preliminary data.</text>
</comment>
<reference evidence="13 14" key="1">
    <citation type="submission" date="2023-04" db="EMBL/GenBank/DDBJ databases">
        <title>Klugiella caeni sp. nov. isolated from the sludge of biochemical tank.</title>
        <authorList>
            <person name="Geng K."/>
        </authorList>
    </citation>
    <scope>NUCLEOTIDE SEQUENCE [LARGE SCALE GENOMIC DNA]</scope>
    <source>
        <strain evidence="13 14">YN-L-19</strain>
    </source>
</reference>
<gene>
    <name evidence="13" type="ORF">QF206_00225</name>
</gene>
<dbReference type="PANTHER" id="PTHR42917">
    <property type="entry name" value="2,4-DIENOYL-COA REDUCTASE"/>
    <property type="match status" value="1"/>
</dbReference>
<comment type="cofactor">
    <cofactor evidence="1">
        <name>FMN</name>
        <dbReference type="ChEBI" id="CHEBI:58210"/>
    </cofactor>
</comment>
<dbReference type="PANTHER" id="PTHR42917:SF2">
    <property type="entry name" value="2,4-DIENOYL-COA REDUCTASE [(2E)-ENOYL-COA-PRODUCING]"/>
    <property type="match status" value="1"/>
</dbReference>
<evidence type="ECO:0000259" key="11">
    <source>
        <dbReference type="Pfam" id="PF00724"/>
    </source>
</evidence>
<dbReference type="Gene3D" id="3.20.20.70">
    <property type="entry name" value="Aldolase class I"/>
    <property type="match status" value="1"/>
</dbReference>
<organism evidence="13 14">
    <name type="scientific">Ruicaihuangia caeni</name>
    <dbReference type="NCBI Taxonomy" id="3042517"/>
    <lineage>
        <taxon>Bacteria</taxon>
        <taxon>Bacillati</taxon>
        <taxon>Actinomycetota</taxon>
        <taxon>Actinomycetes</taxon>
        <taxon>Micrococcales</taxon>
        <taxon>Microbacteriaceae</taxon>
        <taxon>Ruicaihuangia</taxon>
    </lineage>
</organism>
<evidence type="ECO:0000256" key="4">
    <source>
        <dbReference type="ARBA" id="ARBA00022630"/>
    </source>
</evidence>
<dbReference type="InterPro" id="IPR013785">
    <property type="entry name" value="Aldolase_TIM"/>
</dbReference>
<proteinExistence type="inferred from homology"/>
<dbReference type="Pfam" id="PF07992">
    <property type="entry name" value="Pyr_redox_2"/>
    <property type="match status" value="1"/>
</dbReference>
<dbReference type="Proteomes" id="UP001321506">
    <property type="component" value="Unassembled WGS sequence"/>
</dbReference>
<keyword evidence="7" id="KW-0560">Oxidoreductase</keyword>
<protein>
    <submittedName>
        <fullName evidence="13">FAD-dependent oxidoreductase</fullName>
    </submittedName>
</protein>
<comment type="cofactor">
    <cofactor evidence="2">
        <name>[4Fe-4S] cluster</name>
        <dbReference type="ChEBI" id="CHEBI:49883"/>
    </cofactor>
</comment>
<dbReference type="Gene3D" id="3.50.50.60">
    <property type="entry name" value="FAD/NAD(P)-binding domain"/>
    <property type="match status" value="1"/>
</dbReference>
<feature type="region of interest" description="Disordered" evidence="10">
    <location>
        <begin position="101"/>
        <end position="134"/>
    </location>
</feature>
<keyword evidence="5" id="KW-0288">FMN</keyword>
<dbReference type="InterPro" id="IPR023753">
    <property type="entry name" value="FAD/NAD-binding_dom"/>
</dbReference>
<keyword evidence="9" id="KW-0411">Iron-sulfur</keyword>
<feature type="compositionally biased region" description="Low complexity" evidence="10">
    <location>
        <begin position="107"/>
        <end position="118"/>
    </location>
</feature>
<evidence type="ECO:0000313" key="14">
    <source>
        <dbReference type="Proteomes" id="UP001321506"/>
    </source>
</evidence>
<dbReference type="AlphaFoldDB" id="A0AAW6T1V4"/>
<dbReference type="InterPro" id="IPR001155">
    <property type="entry name" value="OxRdtase_FMN_N"/>
</dbReference>
<dbReference type="SUPFAM" id="SSF51395">
    <property type="entry name" value="FMN-linked oxidoreductases"/>
    <property type="match status" value="1"/>
</dbReference>
<dbReference type="GO" id="GO:0016491">
    <property type="term" value="F:oxidoreductase activity"/>
    <property type="evidence" value="ECO:0007669"/>
    <property type="project" value="UniProtKB-KW"/>
</dbReference>
<dbReference type="InterPro" id="IPR051793">
    <property type="entry name" value="NADH:flavin_oxidoreductase"/>
</dbReference>
<evidence type="ECO:0000256" key="8">
    <source>
        <dbReference type="ARBA" id="ARBA00023004"/>
    </source>
</evidence>
<sequence>MFENLLRPGRINSMRTRHRLMVAPMEKSMAHPDGSLSERYIEYVAERVRGGASLINLESTYVDEGGRGNPYQVGSHHDGVIPQLRRLADLVHAGGGQLSLELHHGGRQSSSSASGRQAIAPSAIASRAMGPGATPREMTLEDIHDVERAYRSAARRCLEAGVDMITLHGAHGYLLGQFLSPQSNRRADEYGGSLENRARFPLQILEAVREVVGADYPIAYRISAVEYVDGGLELDESVEFSRMLKDAGIDMIDVAGGTYESMSVIFQGADAPRGGFLPQAAAIKAAVGELPVGVAQKLSDPVVAEQAMLEYGIDYITIARGFHADPHLVRKIEREAADDILPCIACNACLWMSVARTPVQCAANPHSNHEESRRMTPTETPRRVLVVGGGVGGMHAARVLARTGNEVTLVERETRLGGQILNSMATQPDHALLVGWLERQLKKHRVDVRLSTTADAELVAQLAPDAVVVATGAGGTLPRVRLNDGSVRMLDVFEAFAEHETVEGPVVVTTGDSASCHLALLLARRGVEVHLVEQGTALAADRPAPLGSFIEAKVVAVDKITVHRLSTVEDIDARSIVTQVDGARLAVEAATVVVGGRRSLWELGARLKADMPGIPVHVIGDAAAPRDVYWASHEAAEAAFSIQSASGTPTPTTGKTHQHEQ</sequence>
<dbReference type="RefSeq" id="WP_281487192.1">
    <property type="nucleotide sequence ID" value="NZ_JASATX010000001.1"/>
</dbReference>